<keyword evidence="2" id="KW-0540">Nuclease</keyword>
<protein>
    <submittedName>
        <fullName evidence="2">Putative HNH endonuclease</fullName>
    </submittedName>
</protein>
<dbReference type="EMBL" id="BAYM01000009">
    <property type="protein sequence ID" value="GAN35647.1"/>
    <property type="molecule type" value="Genomic_DNA"/>
</dbReference>
<dbReference type="Pfam" id="PF07463">
    <property type="entry name" value="NUMOD4"/>
    <property type="match status" value="1"/>
</dbReference>
<feature type="domain" description="HNH nuclease" evidence="1">
    <location>
        <begin position="67"/>
        <end position="115"/>
    </location>
</feature>
<gene>
    <name evidence="2" type="ORF">LC0644_0236</name>
</gene>
<evidence type="ECO:0000313" key="3">
    <source>
        <dbReference type="Proteomes" id="UP000032552"/>
    </source>
</evidence>
<evidence type="ECO:0000313" key="2">
    <source>
        <dbReference type="EMBL" id="GAN35647.1"/>
    </source>
</evidence>
<evidence type="ECO:0000259" key="1">
    <source>
        <dbReference type="SMART" id="SM00507"/>
    </source>
</evidence>
<keyword evidence="2" id="KW-0255">Endonuclease</keyword>
<dbReference type="Proteomes" id="UP000032552">
    <property type="component" value="Unassembled WGS sequence"/>
</dbReference>
<dbReference type="InterPro" id="IPR010902">
    <property type="entry name" value="NUMOD4"/>
</dbReference>
<dbReference type="GO" id="GO:0016788">
    <property type="term" value="F:hydrolase activity, acting on ester bonds"/>
    <property type="evidence" value="ECO:0007669"/>
    <property type="project" value="InterPro"/>
</dbReference>
<comment type="caution">
    <text evidence="2">The sequence shown here is derived from an EMBL/GenBank/DDBJ whole genome shotgun (WGS) entry which is preliminary data.</text>
</comment>
<dbReference type="AlphaFoldDB" id="A0A0C9Q750"/>
<proteinExistence type="predicted"/>
<dbReference type="GO" id="GO:0004519">
    <property type="term" value="F:endonuclease activity"/>
    <property type="evidence" value="ECO:0007669"/>
    <property type="project" value="UniProtKB-KW"/>
</dbReference>
<sequence length="182" mass="21092">MENWKDIENYKGIYQVSDKGQVRTIPGKTTVRMFNGREIVRHWKGRTLKQKTDKGGYKRVTLWKSRASKQFLVHRLVCAAFHANYENLPDVNHIDGNPSNNNADNLEWITPRGNLMHAYEHKLNKAAVPVVLRDPSTGKIRYFYSRSEACRFLDRCPEYIGDAINRGDTEVDGYELFTVLTK</sequence>
<dbReference type="Gene3D" id="3.90.75.20">
    <property type="match status" value="1"/>
</dbReference>
<dbReference type="RefSeq" id="WP_040167030.1">
    <property type="nucleotide sequence ID" value="NZ_BAYM01000009.1"/>
</dbReference>
<name>A0A0C9Q750_LACPA</name>
<dbReference type="InterPro" id="IPR003615">
    <property type="entry name" value="HNH_nuc"/>
</dbReference>
<reference evidence="3" key="1">
    <citation type="submission" date="2014-05" db="EMBL/GenBank/DDBJ databases">
        <title>Whole genome sequencing of Lactobacillus casei NRIC0644.</title>
        <authorList>
            <person name="Atarashi H."/>
            <person name="Yoshida Y."/>
            <person name="Fujimura S."/>
            <person name="Tanaka N."/>
            <person name="Shiwa Y."/>
            <person name="Yoshikawa H."/>
            <person name="Okada S."/>
            <person name="Nakagawa J."/>
        </authorList>
    </citation>
    <scope>NUCLEOTIDE SEQUENCE [LARGE SCALE GENOMIC DNA]</scope>
    <source>
        <strain evidence="3">NRIC0644</strain>
    </source>
</reference>
<accession>A0A0C9Q750</accession>
<dbReference type="InterPro" id="IPR044925">
    <property type="entry name" value="His-Me_finger_sf"/>
</dbReference>
<organism evidence="2 3">
    <name type="scientific">Lacticaseibacillus paracasei NRIC 0644</name>
    <dbReference type="NCBI Taxonomy" id="1435038"/>
    <lineage>
        <taxon>Bacteria</taxon>
        <taxon>Bacillati</taxon>
        <taxon>Bacillota</taxon>
        <taxon>Bacilli</taxon>
        <taxon>Lactobacillales</taxon>
        <taxon>Lactobacillaceae</taxon>
        <taxon>Lacticaseibacillus</taxon>
    </lineage>
</organism>
<dbReference type="SUPFAM" id="SSF54060">
    <property type="entry name" value="His-Me finger endonucleases"/>
    <property type="match status" value="1"/>
</dbReference>
<dbReference type="SMART" id="SM00507">
    <property type="entry name" value="HNHc"/>
    <property type="match status" value="1"/>
</dbReference>
<dbReference type="Pfam" id="PF13392">
    <property type="entry name" value="HNH_3"/>
    <property type="match status" value="1"/>
</dbReference>
<keyword evidence="2" id="KW-0378">Hydrolase</keyword>